<organism evidence="2">
    <name type="scientific">Ajellomyces dermatitidis (strain ATCC 18188 / CBS 674.68)</name>
    <name type="common">Blastomyces dermatitidis</name>
    <dbReference type="NCBI Taxonomy" id="653446"/>
    <lineage>
        <taxon>Eukaryota</taxon>
        <taxon>Fungi</taxon>
        <taxon>Dikarya</taxon>
        <taxon>Ascomycota</taxon>
        <taxon>Pezizomycotina</taxon>
        <taxon>Eurotiomycetes</taxon>
        <taxon>Eurotiomycetidae</taxon>
        <taxon>Onygenales</taxon>
        <taxon>Ajellomycetaceae</taxon>
        <taxon>Blastomyces</taxon>
    </lineage>
</organism>
<gene>
    <name evidence="2" type="ORF">BDDG_00485</name>
</gene>
<dbReference type="HOGENOM" id="CLU_150765_0_0_1"/>
<protein>
    <submittedName>
        <fullName evidence="2">Uncharacterized protein</fullName>
    </submittedName>
</protein>
<accession>F2T264</accession>
<feature type="compositionally biased region" description="Polar residues" evidence="1">
    <location>
        <begin position="93"/>
        <end position="108"/>
    </location>
</feature>
<proteinExistence type="predicted"/>
<feature type="region of interest" description="Disordered" evidence="1">
    <location>
        <begin position="53"/>
        <end position="163"/>
    </location>
</feature>
<dbReference type="Proteomes" id="UP000007802">
    <property type="component" value="Unassembled WGS sequence"/>
</dbReference>
<evidence type="ECO:0000313" key="2">
    <source>
        <dbReference type="EMBL" id="EGE77548.2"/>
    </source>
</evidence>
<sequence>MNFSASRPYCFLFPPVSASSLYSQFLILPRLANNTLASLENASRGRPCGVFGFTRTKKTSPPQSQSNPQRARMVSRVGKLPRGRHVSNRFKPGQTQPELLQATAQSPLAPQCHQAPSAETGQPLAQPAPARSPGWTRRTLRKRQTKRGERRSQGVIKFGSANSGRLKPEYTEYRLEVFRYFENSCPVQT</sequence>
<name>F2T264_AJEDA</name>
<dbReference type="AlphaFoldDB" id="F2T264"/>
<feature type="compositionally biased region" description="Polar residues" evidence="1">
    <location>
        <begin position="59"/>
        <end position="69"/>
    </location>
</feature>
<evidence type="ECO:0000256" key="1">
    <source>
        <dbReference type="SAM" id="MobiDB-lite"/>
    </source>
</evidence>
<reference evidence="2" key="1">
    <citation type="submission" date="2010-03" db="EMBL/GenBank/DDBJ databases">
        <title>Annotation of Blastomyces dermatitidis strain ATCC 18188.</title>
        <authorList>
            <consortium name="The Broad Institute Genome Sequencing Platform"/>
            <consortium name="Broad Institute Genome Sequencing Center for Infectious Disease."/>
            <person name="Cuomo C."/>
            <person name="Klein B."/>
            <person name="Sullivan T."/>
            <person name="Heitman J."/>
            <person name="Young S."/>
            <person name="Zeng Q."/>
            <person name="Gargeya S."/>
            <person name="Alvarado L."/>
            <person name="Berlin A.M."/>
            <person name="Chapman S.B."/>
            <person name="Chen Z."/>
            <person name="Freedman E."/>
            <person name="Gellesch M."/>
            <person name="Goldberg J."/>
            <person name="Griggs A."/>
            <person name="Gujja S."/>
            <person name="Heilman E."/>
            <person name="Heiman D."/>
            <person name="Howarth C."/>
            <person name="Mehta T."/>
            <person name="Neiman D."/>
            <person name="Pearson M."/>
            <person name="Roberts A."/>
            <person name="Saif S."/>
            <person name="Shea T."/>
            <person name="Shenoy N."/>
            <person name="Sisk P."/>
            <person name="Stolte C."/>
            <person name="Sykes S."/>
            <person name="White J."/>
            <person name="Yandava C."/>
            <person name="Haas B."/>
            <person name="Nusbaum C."/>
            <person name="Birren B."/>
        </authorList>
    </citation>
    <scope>NUCLEOTIDE SEQUENCE [LARGE SCALE GENOMIC DNA]</scope>
    <source>
        <strain evidence="2">ATCC 18188</strain>
    </source>
</reference>
<feature type="compositionally biased region" description="Basic residues" evidence="1">
    <location>
        <begin position="79"/>
        <end position="88"/>
    </location>
</feature>
<dbReference type="EMBL" id="GG749407">
    <property type="protein sequence ID" value="EGE77548.2"/>
    <property type="molecule type" value="Genomic_DNA"/>
</dbReference>